<sequence length="835" mass="97928">MGESMSRYTYTLNPSQGVTEKHTYRQSELEKMTTFHLREICRKERLVVSSAKNDDKDGLIRLIMRFRGQKEYRHIREFCEGGMERIQEFLKHQVIRFLETPEVDIPGTITIFHDTEMNELDGYRIKSEEKLFAGNLLLVDEAFKIYTCFYIEEIEDVAYLFKGKGMPVCPLEKHQYSILYFPNEAISEFLYDCYYGNHVFTPGHTEAVRIPLLDVQERQIPQADLPLVIDFGSSNTTMGICLSDGSMRIATAKGKTIIPSVIGVQEKAGGETEFLFGYDAQEMNRQNYRDEDAAVFYDIKRWISDADRVESVILKSGYKYQFPRKEMLRAYLDHLLEMARQQFKCSFTNIQLLAPIRQKEKFRRVFKELLPEYTVNCELDEGMAVLFHSIHSMIRAKAYEERRWYHALVIDCGGGTTDLTSGRFRIENNRVSYIIDLETRYENGDTNLGGNNLTYRILQLLKLRLTEELGFQTKEALFIGGAEEGKSAYEELERRYLQAEKWLPTRFKEYEGRSREQYFYVKNNYYYLFELAEQVKKLFFQAGFCYRLKISTNKGEDLFLDKWKLSFCGKGDGGSAAEQLETISGPLEICLYLHEIEELLRPEIYGLMERFLDQKFEKGQLAEYEMIKLTGQSCKSRLFLEALKQYVPGKRIQGVRRDDAGTELKMCCLEGALAYFMNCKLGYMKVNENYRVGSLPYEIMAYTHEKEEKTLIKSQDTQNVIGYISRFHIGNQLDLYLNDEQGEWLRTYHFAYDTSKFEKTTQKEIDEDYAGTVIQEETDIILEGEMKFFVWVSKERWGFVVLPILRDQEELYKGAETFFDFEDDTWELNFFDGRK</sequence>
<evidence type="ECO:0000313" key="1">
    <source>
        <dbReference type="EMBL" id="MCC2120822.1"/>
    </source>
</evidence>
<dbReference type="Proteomes" id="UP001197795">
    <property type="component" value="Unassembled WGS sequence"/>
</dbReference>
<dbReference type="RefSeq" id="WP_227733763.1">
    <property type="nucleotide sequence ID" value="NZ_JAJEPV010000045.1"/>
</dbReference>
<dbReference type="Gene3D" id="3.90.640.10">
    <property type="entry name" value="Actin, Chain A, domain 4"/>
    <property type="match status" value="1"/>
</dbReference>
<dbReference type="Gene3D" id="3.30.420.40">
    <property type="match status" value="2"/>
</dbReference>
<protein>
    <recommendedName>
        <fullName evidence="3">Molecular chaperone</fullName>
    </recommendedName>
</protein>
<accession>A0AAE3A0L9</accession>
<keyword evidence="2" id="KW-1185">Reference proteome</keyword>
<dbReference type="SUPFAM" id="SSF53067">
    <property type="entry name" value="Actin-like ATPase domain"/>
    <property type="match status" value="2"/>
</dbReference>
<dbReference type="AlphaFoldDB" id="A0AAE3A0L9"/>
<organism evidence="1 2">
    <name type="scientific">Waltera acetigignens</name>
    <dbReference type="NCBI Taxonomy" id="2981769"/>
    <lineage>
        <taxon>Bacteria</taxon>
        <taxon>Bacillati</taxon>
        <taxon>Bacillota</taxon>
        <taxon>Clostridia</taxon>
        <taxon>Lachnospirales</taxon>
        <taxon>Lachnospiraceae</taxon>
        <taxon>Waltera</taxon>
    </lineage>
</organism>
<reference evidence="1 2" key="1">
    <citation type="submission" date="2021-10" db="EMBL/GenBank/DDBJ databases">
        <title>Anaerobic single-cell dispensing facilitates the cultivation of human gut bacteria.</title>
        <authorList>
            <person name="Afrizal A."/>
        </authorList>
    </citation>
    <scope>NUCLEOTIDE SEQUENCE [LARGE SCALE GENOMIC DNA]</scope>
    <source>
        <strain evidence="1 2">CLA-AA-H273</strain>
    </source>
</reference>
<dbReference type="EMBL" id="JAJEPV010000045">
    <property type="protein sequence ID" value="MCC2120822.1"/>
    <property type="molecule type" value="Genomic_DNA"/>
</dbReference>
<dbReference type="InterPro" id="IPR043129">
    <property type="entry name" value="ATPase_NBD"/>
</dbReference>
<evidence type="ECO:0008006" key="3">
    <source>
        <dbReference type="Google" id="ProtNLM"/>
    </source>
</evidence>
<gene>
    <name evidence="1" type="ORF">LKD75_14700</name>
</gene>
<evidence type="ECO:0000313" key="2">
    <source>
        <dbReference type="Proteomes" id="UP001197795"/>
    </source>
</evidence>
<proteinExistence type="predicted"/>
<comment type="caution">
    <text evidence="1">The sequence shown here is derived from an EMBL/GenBank/DDBJ whole genome shotgun (WGS) entry which is preliminary data.</text>
</comment>
<name>A0AAE3A0L9_9FIRM</name>